<evidence type="ECO:0000256" key="1">
    <source>
        <dbReference type="SAM" id="Phobius"/>
    </source>
</evidence>
<feature type="transmembrane region" description="Helical" evidence="1">
    <location>
        <begin position="46"/>
        <end position="67"/>
    </location>
</feature>
<accession>A0A545SRW4</accession>
<evidence type="ECO:0000313" key="3">
    <source>
        <dbReference type="Proteomes" id="UP000319732"/>
    </source>
</evidence>
<keyword evidence="3" id="KW-1185">Reference proteome</keyword>
<protein>
    <submittedName>
        <fullName evidence="2">DUF58 domain-containing protein</fullName>
    </submittedName>
</protein>
<dbReference type="OrthoDB" id="5298497at2"/>
<organism evidence="2 3">
    <name type="scientific">Exilibacterium tricleocarpae</name>
    <dbReference type="NCBI Taxonomy" id="2591008"/>
    <lineage>
        <taxon>Bacteria</taxon>
        <taxon>Pseudomonadati</taxon>
        <taxon>Pseudomonadota</taxon>
        <taxon>Gammaproteobacteria</taxon>
        <taxon>Cellvibrionales</taxon>
        <taxon>Cellvibrionaceae</taxon>
        <taxon>Exilibacterium</taxon>
    </lineage>
</organism>
<dbReference type="EMBL" id="VHSG01000034">
    <property type="protein sequence ID" value="TQV67718.1"/>
    <property type="molecule type" value="Genomic_DNA"/>
</dbReference>
<reference evidence="2 3" key="1">
    <citation type="submission" date="2019-06" db="EMBL/GenBank/DDBJ databases">
        <title>Whole genome sequence for Cellvibrionaceae sp. R142.</title>
        <authorList>
            <person name="Wang G."/>
        </authorList>
    </citation>
    <scope>NUCLEOTIDE SEQUENCE [LARGE SCALE GENOMIC DNA]</scope>
    <source>
        <strain evidence="2 3">R142</strain>
    </source>
</reference>
<dbReference type="Proteomes" id="UP000319732">
    <property type="component" value="Unassembled WGS sequence"/>
</dbReference>
<proteinExistence type="predicted"/>
<feature type="transmembrane region" description="Helical" evidence="1">
    <location>
        <begin position="20"/>
        <end position="40"/>
    </location>
</feature>
<name>A0A545SRW4_9GAMM</name>
<keyword evidence="1" id="KW-1133">Transmembrane helix</keyword>
<keyword evidence="1" id="KW-0472">Membrane</keyword>
<keyword evidence="1" id="KW-0812">Transmembrane</keyword>
<gene>
    <name evidence="2" type="ORF">FKG94_25370</name>
</gene>
<dbReference type="PANTHER" id="PTHR34351">
    <property type="entry name" value="SLR1927 PROTEIN-RELATED"/>
    <property type="match status" value="1"/>
</dbReference>
<dbReference type="AlphaFoldDB" id="A0A545SRW4"/>
<dbReference type="PANTHER" id="PTHR34351:SF1">
    <property type="entry name" value="SLR1927 PROTEIN"/>
    <property type="match status" value="1"/>
</dbReference>
<comment type="caution">
    <text evidence="2">The sequence shown here is derived from an EMBL/GenBank/DDBJ whole genome shotgun (WGS) entry which is preliminary data.</text>
</comment>
<evidence type="ECO:0000313" key="2">
    <source>
        <dbReference type="EMBL" id="TQV67718.1"/>
    </source>
</evidence>
<sequence length="313" mass="35097">MRKRLPAQSPQTLDRFKLFIFPSAAGAGFLVVTLLLWLVGTNYENNLVIGLAFLLTSLFVVSILHTFGNLSGVTLRALDSVPAFVGEDAEVTLLVSAEGGRQYENILLGWPDGSTVAANLLDSRETRCKLFVPTRERGWMDPGRLLVETYYPLGLMRCWTWLDLDIRVLVYPRPIYGGKVPPAEAVADDGSLAADHGSEDFNGLKAYRPGESLRHIAWKHYARGQGLHTKDFTALVDQRLWLDWEFFDRFDKEGRLSRLCYWVLEISKTQNEYGLRLPGVEIRPGKGLEHKQQVLKALALFAPPARAARQVAA</sequence>